<dbReference type="GO" id="GO:0006352">
    <property type="term" value="P:DNA-templated transcription initiation"/>
    <property type="evidence" value="ECO:0007669"/>
    <property type="project" value="InterPro"/>
</dbReference>
<dbReference type="SUPFAM" id="SSF88659">
    <property type="entry name" value="Sigma3 and sigma4 domains of RNA polymerase sigma factors"/>
    <property type="match status" value="1"/>
</dbReference>
<reference evidence="3" key="1">
    <citation type="journal article" date="2019" name="Int. J. Syst. Evol. Microbiol.">
        <title>The Global Catalogue of Microorganisms (GCM) 10K type strain sequencing project: providing services to taxonomists for standard genome sequencing and annotation.</title>
        <authorList>
            <consortium name="The Broad Institute Genomics Platform"/>
            <consortium name="The Broad Institute Genome Sequencing Center for Infectious Disease"/>
            <person name="Wu L."/>
            <person name="Ma J."/>
        </authorList>
    </citation>
    <scope>NUCLEOTIDE SEQUENCE [LARGE SCALE GENOMIC DNA]</scope>
    <source>
        <strain evidence="3">NBRC 103632</strain>
    </source>
</reference>
<dbReference type="InterPro" id="IPR036388">
    <property type="entry name" value="WH-like_DNA-bd_sf"/>
</dbReference>
<dbReference type="NCBIfam" id="TIGR02937">
    <property type="entry name" value="sigma70-ECF"/>
    <property type="match status" value="1"/>
</dbReference>
<dbReference type="AlphaFoldDB" id="A0AA37WU27"/>
<dbReference type="InterPro" id="IPR013324">
    <property type="entry name" value="RNA_pol_sigma_r3/r4-like"/>
</dbReference>
<accession>A0AA37WU27</accession>
<dbReference type="EMBL" id="BSPL01000023">
    <property type="protein sequence ID" value="GLS72789.1"/>
    <property type="molecule type" value="Genomic_DNA"/>
</dbReference>
<name>A0AA37WU27_9HYPH</name>
<dbReference type="GO" id="GO:0003677">
    <property type="term" value="F:DNA binding"/>
    <property type="evidence" value="ECO:0007669"/>
    <property type="project" value="InterPro"/>
</dbReference>
<dbReference type="InterPro" id="IPR013249">
    <property type="entry name" value="RNA_pol_sigma70_r4_t2"/>
</dbReference>
<sequence length="257" mass="29044">MPPPLTKRKKTGELYVRTASVDAAIDRAAGLDLDAVIREARVDDRGAPGFMEPECLLHLVRSTRLDNSDDRFAQLFEILLDRVARSLKGSIRPSSLYDPEELRQEVADRFVDLLVEDRNQPGDGLDYFEVRFASALAALRIDVLRASGRLAAKEDHVEDMHDQEGQPLPALAKQLRQFSQAEGAEQEKEHFRNELLRAIDRLPDHERVAVTLVLKGHPIEGDDAETIAKLCGVSDRAIRYRLQKAYEKLRRELGEGR</sequence>
<dbReference type="Gene3D" id="1.10.10.10">
    <property type="entry name" value="Winged helix-like DNA-binding domain superfamily/Winged helix DNA-binding domain"/>
    <property type="match status" value="1"/>
</dbReference>
<dbReference type="RefSeq" id="WP_043075263.1">
    <property type="nucleotide sequence ID" value="NZ_BPQZ01000003.1"/>
</dbReference>
<gene>
    <name evidence="2" type="ORF">GCM10007890_48040</name>
</gene>
<protein>
    <recommendedName>
        <fullName evidence="1">RNA polymerase sigma factor 70 region 4 type 2 domain-containing protein</fullName>
    </recommendedName>
</protein>
<proteinExistence type="predicted"/>
<dbReference type="Proteomes" id="UP001157440">
    <property type="component" value="Unassembled WGS sequence"/>
</dbReference>
<dbReference type="GO" id="GO:0016987">
    <property type="term" value="F:sigma factor activity"/>
    <property type="evidence" value="ECO:0007669"/>
    <property type="project" value="InterPro"/>
</dbReference>
<keyword evidence="3" id="KW-1185">Reference proteome</keyword>
<comment type="caution">
    <text evidence="2">The sequence shown here is derived from an EMBL/GenBank/DDBJ whole genome shotgun (WGS) entry which is preliminary data.</text>
</comment>
<evidence type="ECO:0000313" key="2">
    <source>
        <dbReference type="EMBL" id="GLS72789.1"/>
    </source>
</evidence>
<organism evidence="2 3">
    <name type="scientific">Methylobacterium tardum</name>
    <dbReference type="NCBI Taxonomy" id="374432"/>
    <lineage>
        <taxon>Bacteria</taxon>
        <taxon>Pseudomonadati</taxon>
        <taxon>Pseudomonadota</taxon>
        <taxon>Alphaproteobacteria</taxon>
        <taxon>Hyphomicrobiales</taxon>
        <taxon>Methylobacteriaceae</taxon>
        <taxon>Methylobacterium</taxon>
    </lineage>
</organism>
<evidence type="ECO:0000259" key="1">
    <source>
        <dbReference type="Pfam" id="PF08281"/>
    </source>
</evidence>
<dbReference type="InterPro" id="IPR014284">
    <property type="entry name" value="RNA_pol_sigma-70_dom"/>
</dbReference>
<feature type="domain" description="RNA polymerase sigma factor 70 region 4 type 2" evidence="1">
    <location>
        <begin position="193"/>
        <end position="249"/>
    </location>
</feature>
<dbReference type="Pfam" id="PF08281">
    <property type="entry name" value="Sigma70_r4_2"/>
    <property type="match status" value="1"/>
</dbReference>
<evidence type="ECO:0000313" key="3">
    <source>
        <dbReference type="Proteomes" id="UP001157440"/>
    </source>
</evidence>